<sequence>MSLSVLHLITGLQTGGAERMLVKLLAADAGRDTVTHRVASLTGPGRLGAEVEALGVPLHDLGLARGRPHPRALLGAVRLIRRHRPDVIQSWLYHADLLALVAAGLTGQPRRVIWNLRCSDMEMARYGRLSALVRGLCARLSPLPGAVIANAQVGRQVHEKLGYRPRQWAVIPNGFDTTRFAPDPDLRATTRRQLGLDDGHTVIALTARVDPQKNHPGLLDAFARVAPDHPHARLLLAGRGTQDLDLPDVLADKVLRLGERTDIPALLNASDLAILPSAYGEGFSNALGEAMACGLPAIATQVGDSAHIIGPSGWITPPNDTHALAETLHQALATPAEERQKRGHQARQRILDNWTLPTIQTQYHTLWLQVAAAAARSQDP</sequence>
<proteinExistence type="predicted"/>
<dbReference type="SUPFAM" id="SSF53756">
    <property type="entry name" value="UDP-Glycosyltransferase/glycogen phosphorylase"/>
    <property type="match status" value="1"/>
</dbReference>
<gene>
    <name evidence="4" type="ORF">SAMN05421742_11060</name>
</gene>
<dbReference type="PANTHER" id="PTHR12526">
    <property type="entry name" value="GLYCOSYLTRANSFERASE"/>
    <property type="match status" value="1"/>
</dbReference>
<keyword evidence="5" id="KW-1185">Reference proteome</keyword>
<dbReference type="Gene3D" id="3.40.50.2000">
    <property type="entry name" value="Glycogen Phosphorylase B"/>
    <property type="match status" value="2"/>
</dbReference>
<evidence type="ECO:0000259" key="3">
    <source>
        <dbReference type="Pfam" id="PF13439"/>
    </source>
</evidence>
<dbReference type="RefSeq" id="WP_092621044.1">
    <property type="nucleotide sequence ID" value="NZ_FNCV01000010.1"/>
</dbReference>
<accession>A0A1G8EJK8</accession>
<evidence type="ECO:0000313" key="4">
    <source>
        <dbReference type="EMBL" id="SDH70010.1"/>
    </source>
</evidence>
<evidence type="ECO:0000256" key="1">
    <source>
        <dbReference type="ARBA" id="ARBA00022676"/>
    </source>
</evidence>
<dbReference type="OrthoDB" id="9781738at2"/>
<evidence type="ECO:0000313" key="5">
    <source>
        <dbReference type="Proteomes" id="UP000217076"/>
    </source>
</evidence>
<dbReference type="GO" id="GO:0016757">
    <property type="term" value="F:glycosyltransferase activity"/>
    <property type="evidence" value="ECO:0007669"/>
    <property type="project" value="UniProtKB-KW"/>
</dbReference>
<dbReference type="PANTHER" id="PTHR12526:SF510">
    <property type="entry name" value="D-INOSITOL 3-PHOSPHATE GLYCOSYLTRANSFERASE"/>
    <property type="match status" value="1"/>
</dbReference>
<dbReference type="STRING" id="83401.SAMN05421742_11060"/>
<dbReference type="EMBL" id="FNCV01000010">
    <property type="protein sequence ID" value="SDH70010.1"/>
    <property type="molecule type" value="Genomic_DNA"/>
</dbReference>
<keyword evidence="1" id="KW-0328">Glycosyltransferase</keyword>
<reference evidence="5" key="1">
    <citation type="submission" date="2016-10" db="EMBL/GenBank/DDBJ databases">
        <authorList>
            <person name="Varghese N."/>
            <person name="Submissions S."/>
        </authorList>
    </citation>
    <scope>NUCLEOTIDE SEQUENCE [LARGE SCALE GENOMIC DNA]</scope>
    <source>
        <strain evidence="5">930I</strain>
    </source>
</reference>
<dbReference type="Proteomes" id="UP000217076">
    <property type="component" value="Unassembled WGS sequence"/>
</dbReference>
<feature type="domain" description="Glycosyltransferase subfamily 4-like N-terminal" evidence="3">
    <location>
        <begin position="15"/>
        <end position="179"/>
    </location>
</feature>
<organism evidence="4 5">
    <name type="scientific">Roseospirillum parvum</name>
    <dbReference type="NCBI Taxonomy" id="83401"/>
    <lineage>
        <taxon>Bacteria</taxon>
        <taxon>Pseudomonadati</taxon>
        <taxon>Pseudomonadota</taxon>
        <taxon>Alphaproteobacteria</taxon>
        <taxon>Rhodospirillales</taxon>
        <taxon>Rhodospirillaceae</taxon>
        <taxon>Roseospirillum</taxon>
    </lineage>
</organism>
<dbReference type="Pfam" id="PF13439">
    <property type="entry name" value="Glyco_transf_4"/>
    <property type="match status" value="1"/>
</dbReference>
<dbReference type="Pfam" id="PF13692">
    <property type="entry name" value="Glyco_trans_1_4"/>
    <property type="match status" value="1"/>
</dbReference>
<name>A0A1G8EJK8_9PROT</name>
<dbReference type="AlphaFoldDB" id="A0A1G8EJK8"/>
<dbReference type="InterPro" id="IPR028098">
    <property type="entry name" value="Glyco_trans_4-like_N"/>
</dbReference>
<keyword evidence="2 4" id="KW-0808">Transferase</keyword>
<protein>
    <submittedName>
        <fullName evidence="4">Glycosyltransferase involved in cell wall bisynthesis</fullName>
    </submittedName>
</protein>
<evidence type="ECO:0000256" key="2">
    <source>
        <dbReference type="ARBA" id="ARBA00022679"/>
    </source>
</evidence>